<dbReference type="AlphaFoldDB" id="A0A8H9LQY9"/>
<evidence type="ECO:0000259" key="2">
    <source>
        <dbReference type="Pfam" id="PF01261"/>
    </source>
</evidence>
<organism evidence="3 4">
    <name type="scientific">Kitasatospora aureofaciens</name>
    <name type="common">Streptomyces aureofaciens</name>
    <dbReference type="NCBI Taxonomy" id="1894"/>
    <lineage>
        <taxon>Bacteria</taxon>
        <taxon>Bacillati</taxon>
        <taxon>Actinomycetota</taxon>
        <taxon>Actinomycetes</taxon>
        <taxon>Kitasatosporales</taxon>
        <taxon>Streptomycetaceae</taxon>
        <taxon>Kitasatospora</taxon>
    </lineage>
</organism>
<evidence type="ECO:0000256" key="1">
    <source>
        <dbReference type="SAM" id="MobiDB-lite"/>
    </source>
</evidence>
<dbReference type="PANTHER" id="PTHR12110">
    <property type="entry name" value="HYDROXYPYRUVATE ISOMERASE"/>
    <property type="match status" value="1"/>
</dbReference>
<gene>
    <name evidence="3" type="ORF">GCM10010502_44000</name>
</gene>
<comment type="caution">
    <text evidence="3">The sequence shown here is derived from an EMBL/GenBank/DDBJ whole genome shotgun (WGS) entry which is preliminary data.</text>
</comment>
<name>A0A8H9LQY9_KITAU</name>
<dbReference type="Gene3D" id="3.20.20.150">
    <property type="entry name" value="Divalent-metal-dependent TIM barrel enzymes"/>
    <property type="match status" value="1"/>
</dbReference>
<feature type="domain" description="Xylose isomerase-like TIM barrel" evidence="2">
    <location>
        <begin position="159"/>
        <end position="392"/>
    </location>
</feature>
<dbReference type="Proteomes" id="UP000610124">
    <property type="component" value="Unassembled WGS sequence"/>
</dbReference>
<reference evidence="3 4" key="1">
    <citation type="journal article" date="2014" name="Int. J. Syst. Evol. Microbiol.">
        <title>Complete genome sequence of Corynebacterium casei LMG S-19264T (=DSM 44701T), isolated from a smear-ripened cheese.</title>
        <authorList>
            <consortium name="US DOE Joint Genome Institute (JGI-PGF)"/>
            <person name="Walter F."/>
            <person name="Albersmeier A."/>
            <person name="Kalinowski J."/>
            <person name="Ruckert C."/>
        </authorList>
    </citation>
    <scope>NUCLEOTIDE SEQUENCE [LARGE SCALE GENOMIC DNA]</scope>
    <source>
        <strain evidence="3 4">JCM 4434</strain>
    </source>
</reference>
<feature type="compositionally biased region" description="Low complexity" evidence="1">
    <location>
        <begin position="8"/>
        <end position="21"/>
    </location>
</feature>
<feature type="compositionally biased region" description="Low complexity" evidence="1">
    <location>
        <begin position="59"/>
        <end position="77"/>
    </location>
</feature>
<evidence type="ECO:0000313" key="4">
    <source>
        <dbReference type="Proteomes" id="UP000610124"/>
    </source>
</evidence>
<dbReference type="SUPFAM" id="SSF51658">
    <property type="entry name" value="Xylose isomerase-like"/>
    <property type="match status" value="1"/>
</dbReference>
<dbReference type="InterPro" id="IPR013022">
    <property type="entry name" value="Xyl_isomerase-like_TIM-brl"/>
</dbReference>
<dbReference type="Pfam" id="PF01261">
    <property type="entry name" value="AP_endonuc_2"/>
    <property type="match status" value="1"/>
</dbReference>
<feature type="compositionally biased region" description="Low complexity" evidence="1">
    <location>
        <begin position="33"/>
        <end position="51"/>
    </location>
</feature>
<evidence type="ECO:0000313" key="3">
    <source>
        <dbReference type="EMBL" id="GGU86905.1"/>
    </source>
</evidence>
<dbReference type="PANTHER" id="PTHR12110:SF47">
    <property type="match status" value="1"/>
</dbReference>
<feature type="compositionally biased region" description="Basic and acidic residues" evidence="1">
    <location>
        <begin position="78"/>
        <end position="92"/>
    </location>
</feature>
<accession>A0A8H9LQY9</accession>
<dbReference type="InterPro" id="IPR036237">
    <property type="entry name" value="Xyl_isomerase-like_sf"/>
</dbReference>
<dbReference type="InterPro" id="IPR050312">
    <property type="entry name" value="IolE/XylAMocC-like"/>
</dbReference>
<feature type="region of interest" description="Disordered" evidence="1">
    <location>
        <begin position="1"/>
        <end position="93"/>
    </location>
</feature>
<proteinExistence type="predicted"/>
<dbReference type="EMBL" id="BMUB01000010">
    <property type="protein sequence ID" value="GGU86905.1"/>
    <property type="molecule type" value="Genomic_DNA"/>
</dbReference>
<protein>
    <recommendedName>
        <fullName evidence="2">Xylose isomerase-like TIM barrel domain-containing protein</fullName>
    </recommendedName>
</protein>
<sequence length="402" mass="43668">MGPRGRLGKAALGKGALGKAGNDATAERDTKATTKATKATKAVKAVKAAQRTAKKAVKKAAAPTAGRSARKSAATTAKKPEHPRQPPKETRTARAAGAAKAAVQSVRSVTAAKRDAARPPLLRTTDRLVLPQHPALHIPDTKVVLSTASVYPASTAVAFELAAKLGYDGVEVMVWNDPVSQDLEALRRLSDAHQLPILAVHAPCLLITQRVWTTDPWTKLVRARAAAEKLGASAVVVHPPFRWQRQYAREFVEGISRMAGETDVRFAVENMYPWRYRDREVLAYSPGWDVTDEDYRHFTIDLSHVATSRIDAFAMAERMGDRLAHVHLADGSGSGKDEHLIPGRGKQPCAEFLEHLARTGFDGHVVLEVNTRRAASPAEREADLAEALAFTRLHLATPSRVR</sequence>